<accession>A0ABW3NTP6</accession>
<dbReference type="RefSeq" id="WP_380746193.1">
    <property type="nucleotide sequence ID" value="NZ_JBHTLI010000002.1"/>
</dbReference>
<dbReference type="SUPFAM" id="SSF48208">
    <property type="entry name" value="Six-hairpin glycosidases"/>
    <property type="match status" value="1"/>
</dbReference>
<keyword evidence="2" id="KW-1185">Reference proteome</keyword>
<proteinExistence type="predicted"/>
<evidence type="ECO:0000313" key="1">
    <source>
        <dbReference type="EMBL" id="MFD1096496.1"/>
    </source>
</evidence>
<protein>
    <submittedName>
        <fullName evidence="1">Uncharacterized protein</fullName>
    </submittedName>
</protein>
<name>A0ABW3NTP6_9FLAO</name>
<dbReference type="EMBL" id="JBHTLI010000002">
    <property type="protein sequence ID" value="MFD1096496.1"/>
    <property type="molecule type" value="Genomic_DNA"/>
</dbReference>
<dbReference type="InterPro" id="IPR008928">
    <property type="entry name" value="6-hairpin_glycosidase_sf"/>
</dbReference>
<evidence type="ECO:0000313" key="2">
    <source>
        <dbReference type="Proteomes" id="UP001597131"/>
    </source>
</evidence>
<organism evidence="1 2">
    <name type="scientific">Salegentibacter chungangensis</name>
    <dbReference type="NCBI Taxonomy" id="1335724"/>
    <lineage>
        <taxon>Bacteria</taxon>
        <taxon>Pseudomonadati</taxon>
        <taxon>Bacteroidota</taxon>
        <taxon>Flavobacteriia</taxon>
        <taxon>Flavobacteriales</taxon>
        <taxon>Flavobacteriaceae</taxon>
        <taxon>Salegentibacter</taxon>
    </lineage>
</organism>
<sequence length="819" mass="94007">MTSNYRTLQFLLILTILGVPFTGFSQELDLEVAGDEESGYYVKVLEAGKPLLSGDGEFSLKLSNLDLSVEDEIRDFRASSYKKTETGISLQKDIYLDEFDSNLSVEVRYHQVSSNLIKKTVKLFQPSIPALYYSLIQKNVPAISPERYVTFEHEDFPGGLVHELYPSAGFITPEGNVVGFLTDPGYKNHFTRTTRRRFSGRGGGMIGMRVLPDARLLSVATQKEQGSGKDYIQYTFGGVDVLDRGSAEKLELPETFSKVGNLEVERKDSITELKFKDNSKAGIELMTPMRDQKVYTVSFLAKANAPVSLKLYRVKNGKRTKELEHGIKYIDNFPVNTEEWTRFKGSVLVPYIEKDSIMMFVGVNNPQQVTLKLKDLEIAENQPFEKSYNKLNLGEPVEKVTYIFSEPWKDQKQFKISTKTRLAEGMGFKGSEVEKMLYANFQMMTWITSVEDFTPFNVPNMNYSPDMYNRDSFWSVISTHNKELNLSIWDQWAKTQTPRGAIGTIITPYMGSIEAKDNEATIEWLVWGLLNKRRFGAELPQEKIELAADYILNEFDENRDGICASHFSMSQIDVMDYNPKTQRMAANQGMFAVALKTIKALGVAIDEGYIAKAEKEYLNFYDEERKHLLFDKDYPDLISFTDLIPEFLSLWVFDEPMLTDEMVQNHLDQIPALNKTQNAPYPEIGTTAPICIRLTDDGYTYMDAEYQPFGEFGENNYGNHARDGYYYNGGSWLRAEYTAYVTGLKHGWEKAEKRMKNRLWAEIHLNPNWPYSKEFIPTKWNDYDEWWDSTRGLSWNVFVLMANEFAGLRDPEMDPDYGQ</sequence>
<dbReference type="Proteomes" id="UP001597131">
    <property type="component" value="Unassembled WGS sequence"/>
</dbReference>
<comment type="caution">
    <text evidence="1">The sequence shown here is derived from an EMBL/GenBank/DDBJ whole genome shotgun (WGS) entry which is preliminary data.</text>
</comment>
<gene>
    <name evidence="1" type="ORF">ACFQ3Q_12090</name>
</gene>
<reference evidence="2" key="1">
    <citation type="journal article" date="2019" name="Int. J. Syst. Evol. Microbiol.">
        <title>The Global Catalogue of Microorganisms (GCM) 10K type strain sequencing project: providing services to taxonomists for standard genome sequencing and annotation.</title>
        <authorList>
            <consortium name="The Broad Institute Genomics Platform"/>
            <consortium name="The Broad Institute Genome Sequencing Center for Infectious Disease"/>
            <person name="Wu L."/>
            <person name="Ma J."/>
        </authorList>
    </citation>
    <scope>NUCLEOTIDE SEQUENCE [LARGE SCALE GENOMIC DNA]</scope>
    <source>
        <strain evidence="2">CCUG 64793</strain>
    </source>
</reference>